<organism evidence="2 3">
    <name type="scientific">Candidozyma haemuli</name>
    <dbReference type="NCBI Taxonomy" id="45357"/>
    <lineage>
        <taxon>Eukaryota</taxon>
        <taxon>Fungi</taxon>
        <taxon>Dikarya</taxon>
        <taxon>Ascomycota</taxon>
        <taxon>Saccharomycotina</taxon>
        <taxon>Pichiomycetes</taxon>
        <taxon>Metschnikowiaceae</taxon>
        <taxon>Candidozyma</taxon>
    </lineage>
</organism>
<keyword evidence="1" id="KW-0175">Coiled coil</keyword>
<evidence type="ECO:0000313" key="3">
    <source>
        <dbReference type="Proteomes" id="UP000244309"/>
    </source>
</evidence>
<protein>
    <submittedName>
        <fullName evidence="2">Uncharacterized protein</fullName>
    </submittedName>
</protein>
<reference evidence="2 3" key="1">
    <citation type="submission" date="2017-12" db="EMBL/GenBank/DDBJ databases">
        <title>Genome Sequence of a Multidrug-Resistant Candida haemulonii Isolate from a Patient with Chronic Leg Ulcers in Israel.</title>
        <authorList>
            <person name="Chow N.A."/>
            <person name="Gade L."/>
            <person name="Batra D."/>
            <person name="Rowe L.A."/>
            <person name="Ben-Ami R."/>
            <person name="Loparev V.N."/>
            <person name="Litvintseva A.P."/>
        </authorList>
    </citation>
    <scope>NUCLEOTIDE SEQUENCE [LARGE SCALE GENOMIC DNA]</scope>
    <source>
        <strain evidence="2 3">B11899</strain>
    </source>
</reference>
<dbReference type="RefSeq" id="XP_025340752.1">
    <property type="nucleotide sequence ID" value="XM_025487304.1"/>
</dbReference>
<name>A0A2V1APZ8_9ASCO</name>
<dbReference type="VEuPathDB" id="FungiDB:CXQ85_003670"/>
<evidence type="ECO:0000256" key="1">
    <source>
        <dbReference type="SAM" id="Coils"/>
    </source>
</evidence>
<proteinExistence type="predicted"/>
<dbReference type="EMBL" id="PKFO01000002">
    <property type="protein sequence ID" value="PVH19812.1"/>
    <property type="molecule type" value="Genomic_DNA"/>
</dbReference>
<accession>A0A2V1APZ8</accession>
<feature type="coiled-coil region" evidence="1">
    <location>
        <begin position="86"/>
        <end position="144"/>
    </location>
</feature>
<dbReference type="OrthoDB" id="4081497at2759"/>
<dbReference type="Proteomes" id="UP000244309">
    <property type="component" value="Unassembled WGS sequence"/>
</dbReference>
<dbReference type="AlphaFoldDB" id="A0A2V1APZ8"/>
<dbReference type="GeneID" id="37009000"/>
<evidence type="ECO:0000313" key="2">
    <source>
        <dbReference type="EMBL" id="PVH19812.1"/>
    </source>
</evidence>
<keyword evidence="3" id="KW-1185">Reference proteome</keyword>
<sequence>MSNASTNSEAPSHRDLLIQAKQQQKQDLADSARLSETLVRTVNAIVKVNSVANNPNCPPLLDKITTIHELDKEIDRQLKKDVCVNYEKLVQAKERLGREISRANRAFRVEKEGETRVDILQRKAEQSDQDLRVLENTLSLLKQQPTS</sequence>
<gene>
    <name evidence="2" type="ORF">CXQ85_003670</name>
</gene>
<comment type="caution">
    <text evidence="2">The sequence shown here is derived from an EMBL/GenBank/DDBJ whole genome shotgun (WGS) entry which is preliminary data.</text>
</comment>